<accession>A0A9D1K4D1</accession>
<dbReference type="Proteomes" id="UP000824139">
    <property type="component" value="Unassembled WGS sequence"/>
</dbReference>
<dbReference type="EMBL" id="DVJO01000112">
    <property type="protein sequence ID" value="HIS82988.1"/>
    <property type="molecule type" value="Genomic_DNA"/>
</dbReference>
<sequence length="193" mass="21882">MERYYLSLLFVPKVQIQMLLLGTLWIVLLSCFIGIVAGGGFAIGVLIGFPVLFKLYIDFVLKLLPELTGKCLAVTKNSIMITYLNKTSVSINLEAIKKIKFQWPPVVSRRGRGAREVIIEQKDGEVVEIYYVYFDEVLLRLAELAKQNGIQTEGLDVIKTGYTYKYLHTFQMIGVWGAFAVVIYLLCKALKLF</sequence>
<organism evidence="2 3">
    <name type="scientific">Candidatus Scatenecus faecavium</name>
    <dbReference type="NCBI Taxonomy" id="2840915"/>
    <lineage>
        <taxon>Bacteria</taxon>
        <taxon>Candidatus Scatenecus</taxon>
    </lineage>
</organism>
<gene>
    <name evidence="2" type="ORF">IAD41_05210</name>
</gene>
<evidence type="ECO:0000313" key="2">
    <source>
        <dbReference type="EMBL" id="HIS82988.1"/>
    </source>
</evidence>
<dbReference type="PROSITE" id="PS51257">
    <property type="entry name" value="PROKAR_LIPOPROTEIN"/>
    <property type="match status" value="1"/>
</dbReference>
<feature type="transmembrane region" description="Helical" evidence="1">
    <location>
        <begin position="20"/>
        <end position="53"/>
    </location>
</feature>
<proteinExistence type="predicted"/>
<evidence type="ECO:0000256" key="1">
    <source>
        <dbReference type="SAM" id="Phobius"/>
    </source>
</evidence>
<feature type="transmembrane region" description="Helical" evidence="1">
    <location>
        <begin position="166"/>
        <end position="187"/>
    </location>
</feature>
<keyword evidence="1" id="KW-1133">Transmembrane helix</keyword>
<reference evidence="2" key="2">
    <citation type="journal article" date="2021" name="PeerJ">
        <title>Extensive microbial diversity within the chicken gut microbiome revealed by metagenomics and culture.</title>
        <authorList>
            <person name="Gilroy R."/>
            <person name="Ravi A."/>
            <person name="Getino M."/>
            <person name="Pursley I."/>
            <person name="Horton D.L."/>
            <person name="Alikhan N.F."/>
            <person name="Baker D."/>
            <person name="Gharbi K."/>
            <person name="Hall N."/>
            <person name="Watson M."/>
            <person name="Adriaenssens E.M."/>
            <person name="Foster-Nyarko E."/>
            <person name="Jarju S."/>
            <person name="Secka A."/>
            <person name="Antonio M."/>
            <person name="Oren A."/>
            <person name="Chaudhuri R.R."/>
            <person name="La Ragione R."/>
            <person name="Hildebrand F."/>
            <person name="Pallen M.J."/>
        </authorList>
    </citation>
    <scope>NUCLEOTIDE SEQUENCE</scope>
    <source>
        <strain evidence="2">CHK152-2994</strain>
    </source>
</reference>
<protein>
    <submittedName>
        <fullName evidence="2">Uncharacterized protein</fullName>
    </submittedName>
</protein>
<comment type="caution">
    <text evidence="2">The sequence shown here is derived from an EMBL/GenBank/DDBJ whole genome shotgun (WGS) entry which is preliminary data.</text>
</comment>
<reference evidence="2" key="1">
    <citation type="submission" date="2020-10" db="EMBL/GenBank/DDBJ databases">
        <authorList>
            <person name="Gilroy R."/>
        </authorList>
    </citation>
    <scope>NUCLEOTIDE SEQUENCE</scope>
    <source>
        <strain evidence="2">CHK152-2994</strain>
    </source>
</reference>
<keyword evidence="1" id="KW-0812">Transmembrane</keyword>
<evidence type="ECO:0000313" key="3">
    <source>
        <dbReference type="Proteomes" id="UP000824139"/>
    </source>
</evidence>
<name>A0A9D1K4D1_9BACT</name>
<dbReference type="AlphaFoldDB" id="A0A9D1K4D1"/>
<keyword evidence="1" id="KW-0472">Membrane</keyword>